<protein>
    <submittedName>
        <fullName evidence="4">Uncharacterized protein</fullName>
    </submittedName>
</protein>
<comment type="caution">
    <text evidence="4">The sequence shown here is derived from an EMBL/GenBank/DDBJ whole genome shotgun (WGS) entry which is preliminary data.</text>
</comment>
<sequence>MEQDFRDSCHSRKSRRAAVGPFTPSRANRSNCYSGKFCAYSIDKHYDNPIYNHTFKLAIERHLNALPEAERKAFLQASESLTEENLLISVRAYDAEHKQRLRFRPHTEALSIFLVILNNFVAGVAIGIQANPATSSIVAGAVRVVIDLAVGFVEFFGKLSEMLCRFAIHGKLLVIEALLQKGADANSHESVVEDFLEKGMDINPESKQHGSVLHAASELGYDRIVEQLLKNGANVNAKSGKYGKNGVDVNIQGGVYGNALQAASAEGHEGTVRLLLDNGADVNAQGGQYGNALPAAAWEFYYDGGRDEKDQERARTNMVQLLLGKGADINIQVRLLLDNGADVNAQGGEYGDALQAAARCYHNTTEETATSIVQLLLNKGPNVSAQGGSCGSALRAAKGHKKILQLLIENGAVSGEPEDPLTAKARETMHCYRR</sequence>
<evidence type="ECO:0000313" key="5">
    <source>
        <dbReference type="Proteomes" id="UP000308768"/>
    </source>
</evidence>
<proteinExistence type="predicted"/>
<evidence type="ECO:0000313" key="4">
    <source>
        <dbReference type="EMBL" id="TKA77323.1"/>
    </source>
</evidence>
<evidence type="ECO:0000256" key="1">
    <source>
        <dbReference type="ARBA" id="ARBA00022737"/>
    </source>
</evidence>
<name>A0A4U0XPF8_9PEZI</name>
<dbReference type="SUPFAM" id="SSF48403">
    <property type="entry name" value="Ankyrin repeat"/>
    <property type="match status" value="1"/>
</dbReference>
<dbReference type="AlphaFoldDB" id="A0A4U0XPF8"/>
<dbReference type="OrthoDB" id="427518at2759"/>
<dbReference type="Gene3D" id="1.25.40.20">
    <property type="entry name" value="Ankyrin repeat-containing domain"/>
    <property type="match status" value="3"/>
</dbReference>
<feature type="repeat" description="ANK" evidence="3">
    <location>
        <begin position="258"/>
        <end position="287"/>
    </location>
</feature>
<dbReference type="STRING" id="331657.A0A4U0XPF8"/>
<reference evidence="4 5" key="1">
    <citation type="submission" date="2017-03" db="EMBL/GenBank/DDBJ databases">
        <title>Genomes of endolithic fungi from Antarctica.</title>
        <authorList>
            <person name="Coleine C."/>
            <person name="Masonjones S."/>
            <person name="Stajich J.E."/>
        </authorList>
    </citation>
    <scope>NUCLEOTIDE SEQUENCE [LARGE SCALE GENOMIC DNA]</scope>
    <source>
        <strain evidence="4 5">CCFEE 5187</strain>
    </source>
</reference>
<evidence type="ECO:0000256" key="3">
    <source>
        <dbReference type="PROSITE-ProRule" id="PRU00023"/>
    </source>
</evidence>
<dbReference type="PROSITE" id="PS50297">
    <property type="entry name" value="ANK_REP_REGION"/>
    <property type="match status" value="2"/>
</dbReference>
<dbReference type="PANTHER" id="PTHR24198:SF165">
    <property type="entry name" value="ANKYRIN REPEAT-CONTAINING PROTEIN-RELATED"/>
    <property type="match status" value="1"/>
</dbReference>
<keyword evidence="2 3" id="KW-0040">ANK repeat</keyword>
<keyword evidence="1" id="KW-0677">Repeat</keyword>
<dbReference type="PANTHER" id="PTHR24198">
    <property type="entry name" value="ANKYRIN REPEAT AND PROTEIN KINASE DOMAIN-CONTAINING PROTEIN"/>
    <property type="match status" value="1"/>
</dbReference>
<dbReference type="PROSITE" id="PS50088">
    <property type="entry name" value="ANK_REPEAT"/>
    <property type="match status" value="2"/>
</dbReference>
<dbReference type="Pfam" id="PF00023">
    <property type="entry name" value="Ank"/>
    <property type="match status" value="2"/>
</dbReference>
<dbReference type="EMBL" id="NAJN01000193">
    <property type="protein sequence ID" value="TKA77323.1"/>
    <property type="molecule type" value="Genomic_DNA"/>
</dbReference>
<feature type="repeat" description="ANK" evidence="3">
    <location>
        <begin position="208"/>
        <end position="240"/>
    </location>
</feature>
<gene>
    <name evidence="4" type="ORF">B0A49_02117</name>
</gene>
<dbReference type="SMART" id="SM00248">
    <property type="entry name" value="ANK"/>
    <property type="match status" value="5"/>
</dbReference>
<organism evidence="4 5">
    <name type="scientific">Cryomyces minteri</name>
    <dbReference type="NCBI Taxonomy" id="331657"/>
    <lineage>
        <taxon>Eukaryota</taxon>
        <taxon>Fungi</taxon>
        <taxon>Dikarya</taxon>
        <taxon>Ascomycota</taxon>
        <taxon>Pezizomycotina</taxon>
        <taxon>Dothideomycetes</taxon>
        <taxon>Dothideomycetes incertae sedis</taxon>
        <taxon>Cryomyces</taxon>
    </lineage>
</organism>
<dbReference type="Proteomes" id="UP000308768">
    <property type="component" value="Unassembled WGS sequence"/>
</dbReference>
<dbReference type="InterPro" id="IPR036770">
    <property type="entry name" value="Ankyrin_rpt-contain_sf"/>
</dbReference>
<keyword evidence="5" id="KW-1185">Reference proteome</keyword>
<evidence type="ECO:0000256" key="2">
    <source>
        <dbReference type="ARBA" id="ARBA00023043"/>
    </source>
</evidence>
<dbReference type="InterPro" id="IPR002110">
    <property type="entry name" value="Ankyrin_rpt"/>
</dbReference>
<accession>A0A4U0XPF8</accession>